<feature type="domain" description="Band 7" evidence="2">
    <location>
        <begin position="22"/>
        <end position="225"/>
    </location>
</feature>
<dbReference type="RefSeq" id="WP_090774012.1">
    <property type="nucleotide sequence ID" value="NZ_FNFB01000049.1"/>
</dbReference>
<organism evidence="3 4">
    <name type="scientific">Nonomuraea maritima</name>
    <dbReference type="NCBI Taxonomy" id="683260"/>
    <lineage>
        <taxon>Bacteria</taxon>
        <taxon>Bacillati</taxon>
        <taxon>Actinomycetota</taxon>
        <taxon>Actinomycetes</taxon>
        <taxon>Streptosporangiales</taxon>
        <taxon>Streptosporangiaceae</taxon>
        <taxon>Nonomuraea</taxon>
    </lineage>
</organism>
<evidence type="ECO:0000313" key="4">
    <source>
        <dbReference type="Proteomes" id="UP000198683"/>
    </source>
</evidence>
<gene>
    <name evidence="3" type="ORF">SAMN05421874_14926</name>
</gene>
<dbReference type="STRING" id="683260.SAMN05421874_14926"/>
<dbReference type="Pfam" id="PF01145">
    <property type="entry name" value="Band_7"/>
    <property type="match status" value="1"/>
</dbReference>
<proteinExistence type="predicted"/>
<feature type="coiled-coil region" evidence="1">
    <location>
        <begin position="205"/>
        <end position="239"/>
    </location>
</feature>
<name>A0A1G9RXS8_9ACTN</name>
<dbReference type="PROSITE" id="PS51257">
    <property type="entry name" value="PROKAR_LIPOPROTEIN"/>
    <property type="match status" value="1"/>
</dbReference>
<protein>
    <submittedName>
        <fullName evidence="3">SPFH domain / Band 7 family protein</fullName>
    </submittedName>
</protein>
<dbReference type="OrthoDB" id="3281271at2"/>
<evidence type="ECO:0000313" key="3">
    <source>
        <dbReference type="EMBL" id="SDM27295.1"/>
    </source>
</evidence>
<dbReference type="AlphaFoldDB" id="A0A1G9RXS8"/>
<evidence type="ECO:0000256" key="1">
    <source>
        <dbReference type="SAM" id="Coils"/>
    </source>
</evidence>
<accession>A0A1G9RXS8</accession>
<evidence type="ECO:0000259" key="2">
    <source>
        <dbReference type="Pfam" id="PF01145"/>
    </source>
</evidence>
<sequence length="282" mass="31271">MKRVIPPCLLVLAALTGCSVTNVEPDEGGIVYDAGMFSATKFQECLPPSTRDISGPGDQGFRYPNGQRTFDFTGRDGSEGRPITSVSKDGQVMTMSGGLTFYFSADDCKKLQAFHENIGKKYAAYEADGWTRMLQFYIGNSVERAMDEATLRYDWRDLYADPAKKAMWEQDMAKLTDQYVAALTRGQYFERLQFIIRQPEPPEAIVNAQTETQAAQERQKAQEAENTRALTELKSLEQLAKVLGPQGAILYKAIQDGKISIVPVPMGSAVNITPQDRSGTPR</sequence>
<reference evidence="3 4" key="1">
    <citation type="submission" date="2016-10" db="EMBL/GenBank/DDBJ databases">
        <authorList>
            <person name="de Groot N.N."/>
        </authorList>
    </citation>
    <scope>NUCLEOTIDE SEQUENCE [LARGE SCALE GENOMIC DNA]</scope>
    <source>
        <strain evidence="3 4">CGMCC 4.5681</strain>
    </source>
</reference>
<dbReference type="Proteomes" id="UP000198683">
    <property type="component" value="Unassembled WGS sequence"/>
</dbReference>
<dbReference type="InterPro" id="IPR001107">
    <property type="entry name" value="Band_7"/>
</dbReference>
<dbReference type="EMBL" id="FNFB01000049">
    <property type="protein sequence ID" value="SDM27295.1"/>
    <property type="molecule type" value="Genomic_DNA"/>
</dbReference>
<keyword evidence="1" id="KW-0175">Coiled coil</keyword>
<keyword evidence="4" id="KW-1185">Reference proteome</keyword>